<reference evidence="11" key="1">
    <citation type="submission" date="2016-10" db="EMBL/GenBank/DDBJ databases">
        <authorList>
            <person name="Varghese N."/>
            <person name="Submissions S."/>
        </authorList>
    </citation>
    <scope>NUCLEOTIDE SEQUENCE [LARGE SCALE GENOMIC DNA]</scope>
    <source>
        <strain evidence="11">CCTCC 2012022</strain>
    </source>
</reference>
<dbReference type="NCBIfam" id="NF001859">
    <property type="entry name" value="PRK00591.1"/>
    <property type="match status" value="1"/>
</dbReference>
<dbReference type="Pfam" id="PF03462">
    <property type="entry name" value="PCRF"/>
    <property type="match status" value="1"/>
</dbReference>
<dbReference type="Gene3D" id="6.10.140.1950">
    <property type="match status" value="1"/>
</dbReference>
<keyword evidence="4 7" id="KW-0488">Methylation</keyword>
<evidence type="ECO:0000256" key="5">
    <source>
        <dbReference type="ARBA" id="ARBA00022490"/>
    </source>
</evidence>
<evidence type="ECO:0000259" key="9">
    <source>
        <dbReference type="PROSITE" id="PS00745"/>
    </source>
</evidence>
<dbReference type="SMART" id="SM00937">
    <property type="entry name" value="PCRF"/>
    <property type="match status" value="1"/>
</dbReference>
<evidence type="ECO:0000256" key="6">
    <source>
        <dbReference type="ARBA" id="ARBA00022917"/>
    </source>
</evidence>
<dbReference type="STRING" id="1245526.SAMN05216580_1528"/>
<dbReference type="InterPro" id="IPR004373">
    <property type="entry name" value="RF-1"/>
</dbReference>
<organism evidence="10 11">
    <name type="scientific">Geopseudomonas guangdongensis</name>
    <dbReference type="NCBI Taxonomy" id="1245526"/>
    <lineage>
        <taxon>Bacteria</taxon>
        <taxon>Pseudomonadati</taxon>
        <taxon>Pseudomonadota</taxon>
        <taxon>Gammaproteobacteria</taxon>
        <taxon>Pseudomonadales</taxon>
        <taxon>Pseudomonadaceae</taxon>
        <taxon>Geopseudomonas</taxon>
    </lineage>
</organism>
<dbReference type="GO" id="GO:0005829">
    <property type="term" value="C:cytosol"/>
    <property type="evidence" value="ECO:0007669"/>
    <property type="project" value="UniProtKB-ARBA"/>
</dbReference>
<dbReference type="InterPro" id="IPR045853">
    <property type="entry name" value="Pep_chain_release_fac_I_sf"/>
</dbReference>
<gene>
    <name evidence="7" type="primary">prfA</name>
    <name evidence="10" type="ORF">SAMN05216580_1528</name>
</gene>
<dbReference type="InterPro" id="IPR050057">
    <property type="entry name" value="Prokaryotic/Mito_RF"/>
</dbReference>
<dbReference type="Pfam" id="PF00472">
    <property type="entry name" value="RF-1"/>
    <property type="match status" value="1"/>
</dbReference>
<dbReference type="FunFam" id="3.30.70.1660:FF:000002">
    <property type="entry name" value="Peptide chain release factor 1"/>
    <property type="match status" value="1"/>
</dbReference>
<dbReference type="NCBIfam" id="TIGR00019">
    <property type="entry name" value="prfA"/>
    <property type="match status" value="1"/>
</dbReference>
<dbReference type="SUPFAM" id="SSF75620">
    <property type="entry name" value="Release factor"/>
    <property type="match status" value="1"/>
</dbReference>
<evidence type="ECO:0000313" key="10">
    <source>
        <dbReference type="EMBL" id="SDU13277.1"/>
    </source>
</evidence>
<dbReference type="PROSITE" id="PS00745">
    <property type="entry name" value="RF_PROK_I"/>
    <property type="match status" value="1"/>
</dbReference>
<feature type="modified residue" description="N5-methylglutamine" evidence="7">
    <location>
        <position position="242"/>
    </location>
</feature>
<keyword evidence="6 7" id="KW-0648">Protein biosynthesis</keyword>
<dbReference type="AlphaFoldDB" id="A0A1H2G128"/>
<comment type="similarity">
    <text evidence="3 7">Belongs to the prokaryotic/mitochondrial release factor family.</text>
</comment>
<evidence type="ECO:0000256" key="1">
    <source>
        <dbReference type="ARBA" id="ARBA00002986"/>
    </source>
</evidence>
<dbReference type="Proteomes" id="UP000243063">
    <property type="component" value="Chromosome I"/>
</dbReference>
<dbReference type="InterPro" id="IPR005139">
    <property type="entry name" value="PCRF"/>
</dbReference>
<dbReference type="GO" id="GO:0016149">
    <property type="term" value="F:translation release factor activity, codon specific"/>
    <property type="evidence" value="ECO:0007669"/>
    <property type="project" value="UniProtKB-UniRule"/>
</dbReference>
<dbReference type="Gene3D" id="3.30.70.1660">
    <property type="match status" value="1"/>
</dbReference>
<evidence type="ECO:0000256" key="2">
    <source>
        <dbReference type="ARBA" id="ARBA00004496"/>
    </source>
</evidence>
<dbReference type="PANTHER" id="PTHR43804:SF7">
    <property type="entry name" value="LD18447P"/>
    <property type="match status" value="1"/>
</dbReference>
<evidence type="ECO:0000256" key="7">
    <source>
        <dbReference type="HAMAP-Rule" id="MF_00093"/>
    </source>
</evidence>
<evidence type="ECO:0000313" key="11">
    <source>
        <dbReference type="Proteomes" id="UP000243063"/>
    </source>
</evidence>
<evidence type="ECO:0000256" key="3">
    <source>
        <dbReference type="ARBA" id="ARBA00010835"/>
    </source>
</evidence>
<keyword evidence="11" id="KW-1185">Reference proteome</keyword>
<dbReference type="EMBL" id="LT629780">
    <property type="protein sequence ID" value="SDU13277.1"/>
    <property type="molecule type" value="Genomic_DNA"/>
</dbReference>
<dbReference type="FunFam" id="3.30.70.1660:FF:000004">
    <property type="entry name" value="Peptide chain release factor 1"/>
    <property type="match status" value="1"/>
</dbReference>
<sequence length="365" mass="40729">MVTPPMKASLLNKLDTLQDRFEELTALLGDAEVISDQTKFRAYSREYAEIEPVIEAFRAFRKVQGDLDGAQALLKDSDPDLRAMAEEEVAEARAQLEVLEANLQRMLLPRDPRDGRNVFLEIRAGTGGDEAAIFSGDLFRMYSRYAEKQGWRVEVLSESEGEHGGYKEVIARVEGDNVYAKLKFESGAHRVQRVPETESQGRIHTSACTVAVLPEPDEQAAIEINPADLRVDTYRASGAGGQHINKTDSAVRITHLPTGMVVECQEERSQHKNRARAMAWLAARLQDQQDAAAHKEISETRKLLVGSGDRSERIRTYNFPQGRVTDHRINLTLYSLNEVIGGAVEQVIEPLLQEYQADQLAALGD</sequence>
<accession>A0A1H2G128</accession>
<dbReference type="InterPro" id="IPR000352">
    <property type="entry name" value="Pep_chain_release_fac_I"/>
</dbReference>
<evidence type="ECO:0000256" key="8">
    <source>
        <dbReference type="NCBIfam" id="TIGR00019"/>
    </source>
</evidence>
<dbReference type="PANTHER" id="PTHR43804">
    <property type="entry name" value="LD18447P"/>
    <property type="match status" value="1"/>
</dbReference>
<feature type="domain" description="Prokaryotic-type class I peptide chain release factors" evidence="9">
    <location>
        <begin position="235"/>
        <end position="251"/>
    </location>
</feature>
<proteinExistence type="inferred from homology"/>
<protein>
    <recommendedName>
        <fullName evidence="7 8">Peptide chain release factor 1</fullName>
        <shortName evidence="7">RF-1</shortName>
    </recommendedName>
</protein>
<comment type="function">
    <text evidence="1 7">Peptide chain release factor 1 directs the termination of translation in response to the peptide chain termination codons UAG and UAA.</text>
</comment>
<evidence type="ECO:0000256" key="4">
    <source>
        <dbReference type="ARBA" id="ARBA00022481"/>
    </source>
</evidence>
<name>A0A1H2G128_9GAMM</name>
<comment type="PTM">
    <text evidence="7">Methylated by PrmC. Methylation increases the termination efficiency of RF1.</text>
</comment>
<keyword evidence="5 7" id="KW-0963">Cytoplasm</keyword>
<dbReference type="Gene3D" id="3.30.160.20">
    <property type="match status" value="1"/>
</dbReference>
<dbReference type="HAMAP" id="MF_00093">
    <property type="entry name" value="Rel_fac_1"/>
    <property type="match status" value="1"/>
</dbReference>
<comment type="subcellular location">
    <subcellularLocation>
        <location evidence="2 7">Cytoplasm</location>
    </subcellularLocation>
</comment>
<dbReference type="FunFam" id="3.30.160.20:FF:000004">
    <property type="entry name" value="Peptide chain release factor 1"/>
    <property type="match status" value="1"/>
</dbReference>